<name>A0ABR1AQ94_POLSC</name>
<protein>
    <submittedName>
        <fullName evidence="1">Uncharacterized protein</fullName>
    </submittedName>
</protein>
<organism evidence="1 2">
    <name type="scientific">Polyplax serrata</name>
    <name type="common">Common mouse louse</name>
    <dbReference type="NCBI Taxonomy" id="468196"/>
    <lineage>
        <taxon>Eukaryota</taxon>
        <taxon>Metazoa</taxon>
        <taxon>Ecdysozoa</taxon>
        <taxon>Arthropoda</taxon>
        <taxon>Hexapoda</taxon>
        <taxon>Insecta</taxon>
        <taxon>Pterygota</taxon>
        <taxon>Neoptera</taxon>
        <taxon>Paraneoptera</taxon>
        <taxon>Psocodea</taxon>
        <taxon>Troctomorpha</taxon>
        <taxon>Phthiraptera</taxon>
        <taxon>Anoplura</taxon>
        <taxon>Polyplacidae</taxon>
        <taxon>Polyplax</taxon>
    </lineage>
</organism>
<proteinExistence type="predicted"/>
<keyword evidence="2" id="KW-1185">Reference proteome</keyword>
<evidence type="ECO:0000313" key="2">
    <source>
        <dbReference type="Proteomes" id="UP001359485"/>
    </source>
</evidence>
<evidence type="ECO:0000313" key="1">
    <source>
        <dbReference type="EMBL" id="KAK6624437.1"/>
    </source>
</evidence>
<dbReference type="Proteomes" id="UP001359485">
    <property type="component" value="Unassembled WGS sequence"/>
</dbReference>
<reference evidence="1 2" key="1">
    <citation type="submission" date="2023-09" db="EMBL/GenBank/DDBJ databases">
        <title>Genomes of two closely related lineages of the louse Polyplax serrata with different host specificities.</title>
        <authorList>
            <person name="Martinu J."/>
            <person name="Tarabai H."/>
            <person name="Stefka J."/>
            <person name="Hypsa V."/>
        </authorList>
    </citation>
    <scope>NUCLEOTIDE SEQUENCE [LARGE SCALE GENOMIC DNA]</scope>
    <source>
        <strain evidence="1">98ZLc_SE</strain>
    </source>
</reference>
<accession>A0ABR1AQ94</accession>
<comment type="caution">
    <text evidence="1">The sequence shown here is derived from an EMBL/GenBank/DDBJ whole genome shotgun (WGS) entry which is preliminary data.</text>
</comment>
<dbReference type="PIRSF" id="PIRSF035170">
    <property type="entry name" value="HD_phosphohydro"/>
    <property type="match status" value="1"/>
</dbReference>
<dbReference type="InterPro" id="IPR009218">
    <property type="entry name" value="HD_phosphohydro"/>
</dbReference>
<dbReference type="PANTHER" id="PTHR21174:SF0">
    <property type="entry name" value="HD PHOSPHOHYDROLASE FAMILY PROTEIN-RELATED"/>
    <property type="match status" value="1"/>
</dbReference>
<dbReference type="EMBL" id="JAWJWF010000046">
    <property type="protein sequence ID" value="KAK6624437.1"/>
    <property type="molecule type" value="Genomic_DNA"/>
</dbReference>
<dbReference type="PANTHER" id="PTHR21174">
    <property type="match status" value="1"/>
</dbReference>
<gene>
    <name evidence="1" type="ORF">RUM44_011296</name>
</gene>
<sequence>MSEYLENIWKNSTSHIPKSVSESWWAFILKKYNENGRNCHNLEFLKEKFNDLENLKCFIKNLNAFILALFLQYLEYSPQDAECHEKNLQTFYKFSSESGMDADSELHKHIKCLLEASAVHCTDEHKTEGAYGDSDLHYYLDLDMRILGSSENKYAQYIKNIHCEYSFLDETQYKKLRKKVLQSFLLIPNIFATKYFRDKYEAQARKNIQQELETLAQS</sequence>